<reference evidence="2 3" key="1">
    <citation type="submission" date="2018-08" db="EMBL/GenBank/DDBJ databases">
        <title>Genomic Encyclopedia of Archaeal and Bacterial Type Strains, Phase II (KMG-II): from individual species to whole genera.</title>
        <authorList>
            <person name="Goeker M."/>
        </authorList>
    </citation>
    <scope>NUCLEOTIDE SEQUENCE [LARGE SCALE GENOMIC DNA]</scope>
    <source>
        <strain evidence="2 3">DSM 100880</strain>
    </source>
</reference>
<dbReference type="Proteomes" id="UP000257136">
    <property type="component" value="Unassembled WGS sequence"/>
</dbReference>
<feature type="domain" description="Peptidase M28" evidence="1">
    <location>
        <begin position="205"/>
        <end position="410"/>
    </location>
</feature>
<dbReference type="PANTHER" id="PTHR12147">
    <property type="entry name" value="METALLOPEPTIDASE M28 FAMILY MEMBER"/>
    <property type="match status" value="1"/>
</dbReference>
<dbReference type="PANTHER" id="PTHR12147:SF26">
    <property type="entry name" value="PEPTIDASE M28 DOMAIN-CONTAINING PROTEIN"/>
    <property type="match status" value="1"/>
</dbReference>
<evidence type="ECO:0000259" key="1">
    <source>
        <dbReference type="Pfam" id="PF04389"/>
    </source>
</evidence>
<comment type="caution">
    <text evidence="2">The sequence shown here is derived from an EMBL/GenBank/DDBJ whole genome shotgun (WGS) entry which is preliminary data.</text>
</comment>
<evidence type="ECO:0000313" key="3">
    <source>
        <dbReference type="Proteomes" id="UP000257136"/>
    </source>
</evidence>
<gene>
    <name evidence="2" type="ORF">C8P67_101130</name>
</gene>
<dbReference type="OrthoDB" id="9764939at2"/>
<dbReference type="GO" id="GO:0006508">
    <property type="term" value="P:proteolysis"/>
    <property type="evidence" value="ECO:0007669"/>
    <property type="project" value="InterPro"/>
</dbReference>
<dbReference type="RefSeq" id="WP_115809323.1">
    <property type="nucleotide sequence ID" value="NZ_QUNI01000001.1"/>
</dbReference>
<dbReference type="Pfam" id="PF04389">
    <property type="entry name" value="Peptidase_M28"/>
    <property type="match status" value="1"/>
</dbReference>
<proteinExistence type="predicted"/>
<dbReference type="InterPro" id="IPR007484">
    <property type="entry name" value="Peptidase_M28"/>
</dbReference>
<dbReference type="InterPro" id="IPR045175">
    <property type="entry name" value="M28_fam"/>
</dbReference>
<evidence type="ECO:0000313" key="2">
    <source>
        <dbReference type="EMBL" id="REH01651.1"/>
    </source>
</evidence>
<sequence>MKKSIVSIFVLGLCFSVHGQSIDKVITSKEVSRIEKVLSADDMQGRRTFTPGIDKASAFIELEFKKAGLQPFMGAANFRQEFSMTASKAVSSKIIIDGKEIDNNQVVAFSYQPQVSLTEKSDITVVKINKGDNLGKKFNEYYKSSKSYLVLVDASFNNVLPNLQHIDRITSEPGTNTVLFVFGVTDAAAFSVELSNTISKKNLNNVVGVLSGKSRPNEYVVFSGHYDHLGVGSPEEGTPHPANDSIYNGANDDAAGSTAVIMLANYFKKLNNNERTIIFTTFTAEELGGFGAKYFSKQLSADKVVAMFNLEMIGTESKWGKNSAYITGFEKSDFGKILQKNLEKTTFKFYPDPYPEQQLFYRSDNATLAKLGVPAHTISTSKMDNEPNYHTADDEFETLDINNMTEIIKSIALSSSSIISGKDTPSRVDTTQLR</sequence>
<dbReference type="GO" id="GO:0008235">
    <property type="term" value="F:metalloexopeptidase activity"/>
    <property type="evidence" value="ECO:0007669"/>
    <property type="project" value="InterPro"/>
</dbReference>
<protein>
    <submittedName>
        <fullName evidence="2">Peptidase M28-like protein</fullName>
    </submittedName>
</protein>
<name>A0A3E0EVC2_9FLAO</name>
<keyword evidence="3" id="KW-1185">Reference proteome</keyword>
<dbReference type="EMBL" id="QUNI01000001">
    <property type="protein sequence ID" value="REH01651.1"/>
    <property type="molecule type" value="Genomic_DNA"/>
</dbReference>
<organism evidence="2 3">
    <name type="scientific">Flavobacterium aquicola</name>
    <dbReference type="NCBI Taxonomy" id="1682742"/>
    <lineage>
        <taxon>Bacteria</taxon>
        <taxon>Pseudomonadati</taxon>
        <taxon>Bacteroidota</taxon>
        <taxon>Flavobacteriia</taxon>
        <taxon>Flavobacteriales</taxon>
        <taxon>Flavobacteriaceae</taxon>
        <taxon>Flavobacterium</taxon>
    </lineage>
</organism>
<dbReference type="AlphaFoldDB" id="A0A3E0EVC2"/>
<accession>A0A3E0EVC2</accession>
<dbReference type="Gene3D" id="3.40.630.10">
    <property type="entry name" value="Zn peptidases"/>
    <property type="match status" value="1"/>
</dbReference>
<dbReference type="SUPFAM" id="SSF53187">
    <property type="entry name" value="Zn-dependent exopeptidases"/>
    <property type="match status" value="1"/>
</dbReference>